<dbReference type="RefSeq" id="WP_091530160.1">
    <property type="nucleotide sequence ID" value="NZ_LT629772.1"/>
</dbReference>
<proteinExistence type="predicted"/>
<reference evidence="1 2" key="1">
    <citation type="submission" date="2016-10" db="EMBL/GenBank/DDBJ databases">
        <authorList>
            <person name="de Groot N.N."/>
        </authorList>
    </citation>
    <scope>NUCLEOTIDE SEQUENCE [LARGE SCALE GENOMIC DNA]</scope>
    <source>
        <strain evidence="1 2">DSM 21800</strain>
    </source>
</reference>
<evidence type="ECO:0000313" key="1">
    <source>
        <dbReference type="EMBL" id="SDT40846.1"/>
    </source>
</evidence>
<dbReference type="Pfam" id="PF08002">
    <property type="entry name" value="DUF1697"/>
    <property type="match status" value="1"/>
</dbReference>
<evidence type="ECO:0000313" key="2">
    <source>
        <dbReference type="Proteomes" id="UP000199103"/>
    </source>
</evidence>
<dbReference type="PIRSF" id="PIRSF008502">
    <property type="entry name" value="UCP008502"/>
    <property type="match status" value="1"/>
</dbReference>
<gene>
    <name evidence="1" type="ORF">SAMN04489812_5660</name>
</gene>
<keyword evidence="2" id="KW-1185">Reference proteome</keyword>
<dbReference type="Gene3D" id="3.30.70.1280">
    <property type="entry name" value="SP0830-like domains"/>
    <property type="match status" value="1"/>
</dbReference>
<dbReference type="PANTHER" id="PTHR36439:SF1">
    <property type="entry name" value="DUF1697 DOMAIN-CONTAINING PROTEIN"/>
    <property type="match status" value="1"/>
</dbReference>
<dbReference type="Proteomes" id="UP000199103">
    <property type="component" value="Chromosome I"/>
</dbReference>
<dbReference type="SUPFAM" id="SSF160379">
    <property type="entry name" value="SP0830-like"/>
    <property type="match status" value="1"/>
</dbReference>
<sequence length="174" mass="18433">MYVVLLRGVNLGKRKVLSAELKALATDLGHTEVSTYINSGNVICGSAESAEQIEQGFEEALAQRYGFDVDVVVRTGTQLAAVVAANPYPDGDPKQVTVGFTKAPIASDAADRLAALAEPEERFTLAEREVYVDFAGGLAHSKLATGLPKAVGQTTTARNIRTVTKLAELATAQR</sequence>
<dbReference type="PANTHER" id="PTHR36439">
    <property type="entry name" value="BLL4334 PROTEIN"/>
    <property type="match status" value="1"/>
</dbReference>
<accession>A0A1H2A5X4</accession>
<organism evidence="1 2">
    <name type="scientific">Microlunatus soli</name>
    <dbReference type="NCBI Taxonomy" id="630515"/>
    <lineage>
        <taxon>Bacteria</taxon>
        <taxon>Bacillati</taxon>
        <taxon>Actinomycetota</taxon>
        <taxon>Actinomycetes</taxon>
        <taxon>Propionibacteriales</taxon>
        <taxon>Propionibacteriaceae</taxon>
        <taxon>Microlunatus</taxon>
    </lineage>
</organism>
<dbReference type="OrthoDB" id="9806494at2"/>
<dbReference type="AlphaFoldDB" id="A0A1H2A5X4"/>
<name>A0A1H2A5X4_9ACTN</name>
<dbReference type="EMBL" id="LT629772">
    <property type="protein sequence ID" value="SDT40846.1"/>
    <property type="molecule type" value="Genomic_DNA"/>
</dbReference>
<dbReference type="STRING" id="630515.SAMN04489812_5660"/>
<dbReference type="InterPro" id="IPR012545">
    <property type="entry name" value="DUF1697"/>
</dbReference>
<protein>
    <submittedName>
        <fullName evidence="1">Uncharacterized conserved protein, DUF1697 family</fullName>
    </submittedName>
</protein>